<comment type="caution">
    <text evidence="1">The sequence shown here is derived from an EMBL/GenBank/DDBJ whole genome shotgun (WGS) entry which is preliminary data.</text>
</comment>
<dbReference type="Proteomes" id="UP001433508">
    <property type="component" value="Unassembled WGS sequence"/>
</dbReference>
<accession>A0ACC3SXU3</accession>
<reference evidence="2" key="1">
    <citation type="journal article" date="2024" name="Front. Bioeng. Biotechnol.">
        <title>Genome-scale model development and genomic sequencing of the oleaginous clade Lipomyces.</title>
        <authorList>
            <person name="Czajka J.J."/>
            <person name="Han Y."/>
            <person name="Kim J."/>
            <person name="Mondo S.J."/>
            <person name="Hofstad B.A."/>
            <person name="Robles A."/>
            <person name="Haridas S."/>
            <person name="Riley R."/>
            <person name="LaButti K."/>
            <person name="Pangilinan J."/>
            <person name="Andreopoulos W."/>
            <person name="Lipzen A."/>
            <person name="Yan J."/>
            <person name="Wang M."/>
            <person name="Ng V."/>
            <person name="Grigoriev I.V."/>
            <person name="Spatafora J.W."/>
            <person name="Magnuson J.K."/>
            <person name="Baker S.E."/>
            <person name="Pomraning K.R."/>
        </authorList>
    </citation>
    <scope>NUCLEOTIDE SEQUENCE [LARGE SCALE GENOMIC DNA]</scope>
    <source>
        <strain evidence="2">CBS 7786</strain>
    </source>
</reference>
<keyword evidence="2" id="KW-1185">Reference proteome</keyword>
<evidence type="ECO:0000313" key="2">
    <source>
        <dbReference type="Proteomes" id="UP001433508"/>
    </source>
</evidence>
<dbReference type="EMBL" id="MU971387">
    <property type="protein sequence ID" value="KAK9236453.1"/>
    <property type="molecule type" value="Genomic_DNA"/>
</dbReference>
<proteinExistence type="predicted"/>
<organism evidence="1 2">
    <name type="scientific">Lipomyces kononenkoae</name>
    <name type="common">Yeast</name>
    <dbReference type="NCBI Taxonomy" id="34357"/>
    <lineage>
        <taxon>Eukaryota</taxon>
        <taxon>Fungi</taxon>
        <taxon>Dikarya</taxon>
        <taxon>Ascomycota</taxon>
        <taxon>Saccharomycotina</taxon>
        <taxon>Lipomycetes</taxon>
        <taxon>Lipomycetales</taxon>
        <taxon>Lipomycetaceae</taxon>
        <taxon>Lipomyces</taxon>
    </lineage>
</organism>
<sequence length="422" mass="46661">MLSTFSCRLWNSMPQSRTIFCVPLSRDLGRLVTGTSPIPSLTAALHAASTGVQPPSRRRLKFDLSKPLTFRESLRIEQAREERKGKERQEALVNAAKGVPNFHDVLETYRKWPLQRGAPNIMQVNIGKLCNLTCRHCHVESGPTKLRENMDYKTVRRCLELIEKSPSIETVDITGGAPELNPHFRLLVAEARAMGKTVIDRCNLVVLFEVGQEDLSAFLAAQEVNIVASLPCYTEENIEKQRGKRVFTDSIAALKMLNSHGYGQPSRPGLRLDLVYNPTGPTLPPKQSELEDAYRQRLFSDHGIVFTSLLALTNMPIKRFADTLLHSGQYSAYMQLLANSFNEGTVDGLMCRNTVNVAWDGKVYDCDFNAAIGMGSRSCTGQELDIWSIDNVSDLEGTSVRTGKHCFGCTAGSGSSCGGTLT</sequence>
<protein>
    <submittedName>
        <fullName evidence="1">Uncharacterized protein</fullName>
    </submittedName>
</protein>
<name>A0ACC3SXU3_LIPKO</name>
<evidence type="ECO:0000313" key="1">
    <source>
        <dbReference type="EMBL" id="KAK9236453.1"/>
    </source>
</evidence>
<gene>
    <name evidence="1" type="ORF">V1525DRAFT_406889</name>
</gene>